<accession>A0A1F4UGF5</accession>
<evidence type="ECO:0000313" key="8">
    <source>
        <dbReference type="Proteomes" id="UP000177434"/>
    </source>
</evidence>
<dbReference type="EC" id="3.2.1.52" evidence="3"/>
<evidence type="ECO:0000256" key="3">
    <source>
        <dbReference type="ARBA" id="ARBA00012663"/>
    </source>
</evidence>
<dbReference type="Pfam" id="PF00933">
    <property type="entry name" value="Glyco_hydro_3"/>
    <property type="match status" value="1"/>
</dbReference>
<dbReference type="SUPFAM" id="SSF51445">
    <property type="entry name" value="(Trans)glycosidases"/>
    <property type="match status" value="1"/>
</dbReference>
<dbReference type="Proteomes" id="UP000177434">
    <property type="component" value="Unassembled WGS sequence"/>
</dbReference>
<dbReference type="EMBL" id="MEUN01000099">
    <property type="protein sequence ID" value="OGC43999.1"/>
    <property type="molecule type" value="Genomic_DNA"/>
</dbReference>
<evidence type="ECO:0000313" key="7">
    <source>
        <dbReference type="EMBL" id="OGC43999.1"/>
    </source>
</evidence>
<dbReference type="InterPro" id="IPR017853">
    <property type="entry name" value="GH"/>
</dbReference>
<sequence length="382" mass="43539">MKYFKRGILTILFCTIWILIPTLCLPHHIEYVPPLLKEPIPIEKLVLENMTLEEKVGQLFMLGFNGTTLSKSTKDWIQNRYIGGVLLLSRNIANETQLKKLTKNIQSNSNIPLFISIDQEGGVVSRLQWNTTLTTPQMSMNTPQQAYDIAVARGKILKDLGINMNLAPVVEYITDSSSFMYKRVFRGTQRDVARKGESAINGYTSVNIIPVPKHYPGHSNSSPDSHYYLPKVNITPSQWDSYIYPFKYLIERDCVDILMAGHILFPNIDTKVSTLSTEILTEKLREELSFEGVILSDDMEMDAIKDSGDIRKIAKESLLAGIDILIYSKETVEQNQVYEYILQSFEKGDIDMKILDEKVLRILKLKSKYGMLQSITLQLSLE</sequence>
<evidence type="ECO:0000256" key="2">
    <source>
        <dbReference type="ARBA" id="ARBA00005336"/>
    </source>
</evidence>
<dbReference type="GO" id="GO:0005975">
    <property type="term" value="P:carbohydrate metabolic process"/>
    <property type="evidence" value="ECO:0007669"/>
    <property type="project" value="InterPro"/>
</dbReference>
<protein>
    <recommendedName>
        <fullName evidence="3">beta-N-acetylhexosaminidase</fullName>
        <ecNumber evidence="3">3.2.1.52</ecNumber>
    </recommendedName>
</protein>
<organism evidence="7 8">
    <name type="scientific">candidate division WS6 bacterium RIFOXYB1_FULL_33_14</name>
    <dbReference type="NCBI Taxonomy" id="1817896"/>
    <lineage>
        <taxon>Bacteria</taxon>
        <taxon>Candidatus Dojkabacteria</taxon>
    </lineage>
</organism>
<comment type="similarity">
    <text evidence="2">Belongs to the glycosyl hydrolase 3 family.</text>
</comment>
<name>A0A1F4UGF5_9BACT</name>
<dbReference type="InterPro" id="IPR036962">
    <property type="entry name" value="Glyco_hydro_3_N_sf"/>
</dbReference>
<dbReference type="Gene3D" id="3.20.20.300">
    <property type="entry name" value="Glycoside hydrolase, family 3, N-terminal domain"/>
    <property type="match status" value="1"/>
</dbReference>
<comment type="catalytic activity">
    <reaction evidence="1">
        <text>Hydrolysis of terminal non-reducing N-acetyl-D-hexosamine residues in N-acetyl-beta-D-hexosaminides.</text>
        <dbReference type="EC" id="3.2.1.52"/>
    </reaction>
</comment>
<feature type="domain" description="Glycoside hydrolase family 3 N-terminal" evidence="6">
    <location>
        <begin position="51"/>
        <end position="365"/>
    </location>
</feature>
<evidence type="ECO:0000256" key="5">
    <source>
        <dbReference type="ARBA" id="ARBA00023295"/>
    </source>
</evidence>
<dbReference type="GO" id="GO:0009254">
    <property type="term" value="P:peptidoglycan turnover"/>
    <property type="evidence" value="ECO:0007669"/>
    <property type="project" value="TreeGrafter"/>
</dbReference>
<proteinExistence type="inferred from homology"/>
<reference evidence="7 8" key="1">
    <citation type="journal article" date="2016" name="Nat. Commun.">
        <title>Thousands of microbial genomes shed light on interconnected biogeochemical processes in an aquifer system.</title>
        <authorList>
            <person name="Anantharaman K."/>
            <person name="Brown C.T."/>
            <person name="Hug L.A."/>
            <person name="Sharon I."/>
            <person name="Castelle C.J."/>
            <person name="Probst A.J."/>
            <person name="Thomas B.C."/>
            <person name="Singh A."/>
            <person name="Wilkins M.J."/>
            <person name="Karaoz U."/>
            <person name="Brodie E.L."/>
            <person name="Williams K.H."/>
            <person name="Hubbard S.S."/>
            <person name="Banfield J.F."/>
        </authorList>
    </citation>
    <scope>NUCLEOTIDE SEQUENCE [LARGE SCALE GENOMIC DNA]</scope>
</reference>
<dbReference type="PANTHER" id="PTHR30480:SF13">
    <property type="entry name" value="BETA-HEXOSAMINIDASE"/>
    <property type="match status" value="1"/>
</dbReference>
<dbReference type="PANTHER" id="PTHR30480">
    <property type="entry name" value="BETA-HEXOSAMINIDASE-RELATED"/>
    <property type="match status" value="1"/>
</dbReference>
<dbReference type="AlphaFoldDB" id="A0A1F4UGF5"/>
<evidence type="ECO:0000259" key="6">
    <source>
        <dbReference type="Pfam" id="PF00933"/>
    </source>
</evidence>
<dbReference type="GO" id="GO:0004563">
    <property type="term" value="F:beta-N-acetylhexosaminidase activity"/>
    <property type="evidence" value="ECO:0007669"/>
    <property type="project" value="UniProtKB-EC"/>
</dbReference>
<dbReference type="InterPro" id="IPR050226">
    <property type="entry name" value="NagZ_Beta-hexosaminidase"/>
</dbReference>
<dbReference type="InterPro" id="IPR001764">
    <property type="entry name" value="Glyco_hydro_3_N"/>
</dbReference>
<evidence type="ECO:0000256" key="1">
    <source>
        <dbReference type="ARBA" id="ARBA00001231"/>
    </source>
</evidence>
<evidence type="ECO:0000256" key="4">
    <source>
        <dbReference type="ARBA" id="ARBA00022801"/>
    </source>
</evidence>
<keyword evidence="5" id="KW-0326">Glycosidase</keyword>
<gene>
    <name evidence="7" type="ORF">A2400_01500</name>
</gene>
<keyword evidence="4" id="KW-0378">Hydrolase</keyword>
<comment type="caution">
    <text evidence="7">The sequence shown here is derived from an EMBL/GenBank/DDBJ whole genome shotgun (WGS) entry which is preliminary data.</text>
</comment>